<dbReference type="Pfam" id="PF01547">
    <property type="entry name" value="SBP_bac_1"/>
    <property type="match status" value="1"/>
</dbReference>
<dbReference type="InterPro" id="IPR050490">
    <property type="entry name" value="Bact_solute-bd_prot1"/>
</dbReference>
<dbReference type="SUPFAM" id="SSF53850">
    <property type="entry name" value="Periplasmic binding protein-like II"/>
    <property type="match status" value="1"/>
</dbReference>
<proteinExistence type="predicted"/>
<keyword evidence="5" id="KW-0449">Lipoprotein</keyword>
<feature type="chain" id="PRO_5022965860" evidence="6">
    <location>
        <begin position="28"/>
        <end position="441"/>
    </location>
</feature>
<evidence type="ECO:0000313" key="8">
    <source>
        <dbReference type="Proteomes" id="UP000307943"/>
    </source>
</evidence>
<evidence type="ECO:0000256" key="4">
    <source>
        <dbReference type="ARBA" id="ARBA00023139"/>
    </source>
</evidence>
<keyword evidence="4" id="KW-0564">Palmitate</keyword>
<gene>
    <name evidence="7" type="ORF">FE784_12795</name>
</gene>
<keyword evidence="2 6" id="KW-0732">Signal</keyword>
<evidence type="ECO:0000256" key="5">
    <source>
        <dbReference type="ARBA" id="ARBA00023288"/>
    </source>
</evidence>
<dbReference type="EMBL" id="VDCQ01000015">
    <property type="protein sequence ID" value="TNJ65792.1"/>
    <property type="molecule type" value="Genomic_DNA"/>
</dbReference>
<sequence length="441" mass="49055">MNGKKRLLVSMSLAVCLVAAGCSGGGAGEQPKGQGGSAPVAEKPKDPVELTIYSASGGTIEALNAQYGDAIKAKFPHVKLNMIPRATGSTIDDLLASNTPVDLIFGSIGTFNASVRNVNMHYDLSEMIKSKKYDLTKLELTLIEMQRKLSDNGQALYGLPVWVGVSGLYYNKDLFDKFGVEYPKDNMKWSEVLSLAKRMTRTEGGTNYFGYVTSPSHQLLTNQWSLEPVDPKTMKSNLNSEPWRNFLQSIVQFYNDTGVSMTKAELAVAAQRNMFEKDQRVAMYTNFSGGTPPETMNWDVVPVPSYDEYPGVGPQVYPNYWYVAASSKHKDDAFDIISFLTSEEFQVPHNRKGYATVLKNEEIQKQFGQDMEKFKGKNVLAMFPKKQANPLTYTEFTDFSGTQFHNAFVSVVTKEKDMNTALREAAEAVDKQIETVRTAKK</sequence>
<evidence type="ECO:0000256" key="1">
    <source>
        <dbReference type="ARBA" id="ARBA00022475"/>
    </source>
</evidence>
<dbReference type="PROSITE" id="PS51257">
    <property type="entry name" value="PROKAR_LIPOPROTEIN"/>
    <property type="match status" value="1"/>
</dbReference>
<organism evidence="7 8">
    <name type="scientific">Paenibacillus hemerocallicola</name>
    <dbReference type="NCBI Taxonomy" id="1172614"/>
    <lineage>
        <taxon>Bacteria</taxon>
        <taxon>Bacillati</taxon>
        <taxon>Bacillota</taxon>
        <taxon>Bacilli</taxon>
        <taxon>Bacillales</taxon>
        <taxon>Paenibacillaceae</taxon>
        <taxon>Paenibacillus</taxon>
    </lineage>
</organism>
<dbReference type="AlphaFoldDB" id="A0A5C4TA58"/>
<evidence type="ECO:0000313" key="7">
    <source>
        <dbReference type="EMBL" id="TNJ65792.1"/>
    </source>
</evidence>
<keyword evidence="1" id="KW-1003">Cell membrane</keyword>
<dbReference type="PANTHER" id="PTHR43649">
    <property type="entry name" value="ARABINOSE-BINDING PROTEIN-RELATED"/>
    <property type="match status" value="1"/>
</dbReference>
<name>A0A5C4TA58_9BACL</name>
<dbReference type="RefSeq" id="WP_139602594.1">
    <property type="nucleotide sequence ID" value="NZ_VDCQ01000015.1"/>
</dbReference>
<feature type="signal peptide" evidence="6">
    <location>
        <begin position="1"/>
        <end position="27"/>
    </location>
</feature>
<comment type="caution">
    <text evidence="7">The sequence shown here is derived from an EMBL/GenBank/DDBJ whole genome shotgun (WGS) entry which is preliminary data.</text>
</comment>
<evidence type="ECO:0000256" key="3">
    <source>
        <dbReference type="ARBA" id="ARBA00023136"/>
    </source>
</evidence>
<evidence type="ECO:0000256" key="6">
    <source>
        <dbReference type="SAM" id="SignalP"/>
    </source>
</evidence>
<keyword evidence="8" id="KW-1185">Reference proteome</keyword>
<evidence type="ECO:0000256" key="2">
    <source>
        <dbReference type="ARBA" id="ARBA00022729"/>
    </source>
</evidence>
<accession>A0A5C4TA58</accession>
<dbReference type="InterPro" id="IPR006059">
    <property type="entry name" value="SBP"/>
</dbReference>
<dbReference type="PANTHER" id="PTHR43649:SF33">
    <property type="entry name" value="POLYGALACTURONAN_RHAMNOGALACTURONAN-BINDING PROTEIN YTCQ"/>
    <property type="match status" value="1"/>
</dbReference>
<dbReference type="OrthoDB" id="9782846at2"/>
<reference evidence="7 8" key="1">
    <citation type="submission" date="2019-05" db="EMBL/GenBank/DDBJ databases">
        <title>We sequenced the genome of Paenibacillus hemerocallicola KCTC 33185 for further insight into its adaptation and study the phylogeny of Paenibacillus.</title>
        <authorList>
            <person name="Narsing Rao M.P."/>
        </authorList>
    </citation>
    <scope>NUCLEOTIDE SEQUENCE [LARGE SCALE GENOMIC DNA]</scope>
    <source>
        <strain evidence="7 8">KCTC 33185</strain>
    </source>
</reference>
<keyword evidence="3" id="KW-0472">Membrane</keyword>
<dbReference type="Proteomes" id="UP000307943">
    <property type="component" value="Unassembled WGS sequence"/>
</dbReference>
<protein>
    <submittedName>
        <fullName evidence="7">Extracellular solute-binding protein</fullName>
    </submittedName>
</protein>
<dbReference type="Gene3D" id="3.40.190.10">
    <property type="entry name" value="Periplasmic binding protein-like II"/>
    <property type="match status" value="1"/>
</dbReference>